<dbReference type="EMBL" id="CAKMRJ010000001">
    <property type="protein sequence ID" value="CAH1415455.1"/>
    <property type="molecule type" value="Genomic_DNA"/>
</dbReference>
<accession>A0AAU9M0F9</accession>
<keyword evidence="3" id="KW-1185">Reference proteome</keyword>
<proteinExistence type="predicted"/>
<dbReference type="AlphaFoldDB" id="A0AAU9M0F9"/>
<gene>
    <name evidence="2" type="ORF">LVIROSA_LOCUS3301</name>
</gene>
<dbReference type="Proteomes" id="UP001157418">
    <property type="component" value="Unassembled WGS sequence"/>
</dbReference>
<evidence type="ECO:0000313" key="3">
    <source>
        <dbReference type="Proteomes" id="UP001157418"/>
    </source>
</evidence>
<name>A0AAU9M0F9_9ASTR</name>
<evidence type="ECO:0000313" key="2">
    <source>
        <dbReference type="EMBL" id="CAH1415455.1"/>
    </source>
</evidence>
<comment type="caution">
    <text evidence="2">The sequence shown here is derived from an EMBL/GenBank/DDBJ whole genome shotgun (WGS) entry which is preliminary data.</text>
</comment>
<reference evidence="2 3" key="1">
    <citation type="submission" date="2022-01" db="EMBL/GenBank/DDBJ databases">
        <authorList>
            <person name="Xiong W."/>
            <person name="Schranz E."/>
        </authorList>
    </citation>
    <scope>NUCLEOTIDE SEQUENCE [LARGE SCALE GENOMIC DNA]</scope>
</reference>
<feature type="region of interest" description="Disordered" evidence="1">
    <location>
        <begin position="16"/>
        <end position="48"/>
    </location>
</feature>
<organism evidence="2 3">
    <name type="scientific">Lactuca virosa</name>
    <dbReference type="NCBI Taxonomy" id="75947"/>
    <lineage>
        <taxon>Eukaryota</taxon>
        <taxon>Viridiplantae</taxon>
        <taxon>Streptophyta</taxon>
        <taxon>Embryophyta</taxon>
        <taxon>Tracheophyta</taxon>
        <taxon>Spermatophyta</taxon>
        <taxon>Magnoliopsida</taxon>
        <taxon>eudicotyledons</taxon>
        <taxon>Gunneridae</taxon>
        <taxon>Pentapetalae</taxon>
        <taxon>asterids</taxon>
        <taxon>campanulids</taxon>
        <taxon>Asterales</taxon>
        <taxon>Asteraceae</taxon>
        <taxon>Cichorioideae</taxon>
        <taxon>Cichorieae</taxon>
        <taxon>Lactucinae</taxon>
        <taxon>Lactuca</taxon>
    </lineage>
</organism>
<evidence type="ECO:0000256" key="1">
    <source>
        <dbReference type="SAM" id="MobiDB-lite"/>
    </source>
</evidence>
<sequence length="70" mass="8263">MVIPTKYHHIPVENLNQRSNQNPHQDGRAATLGFQKNKNVGDARRSKNSYEDETDLLYFAWLTQNMYLKR</sequence>
<protein>
    <submittedName>
        <fullName evidence="2">Uncharacterized protein</fullName>
    </submittedName>
</protein>
<feature type="compositionally biased region" description="Basic and acidic residues" evidence="1">
    <location>
        <begin position="39"/>
        <end position="48"/>
    </location>
</feature>